<feature type="region of interest" description="Disordered" evidence="1">
    <location>
        <begin position="1"/>
        <end position="24"/>
    </location>
</feature>
<feature type="compositionally biased region" description="Polar residues" evidence="1">
    <location>
        <begin position="580"/>
        <end position="599"/>
    </location>
</feature>
<dbReference type="AlphaFoldDB" id="A0A2J6TLV2"/>
<evidence type="ECO:0000313" key="3">
    <source>
        <dbReference type="Proteomes" id="UP000235371"/>
    </source>
</evidence>
<evidence type="ECO:0000256" key="1">
    <source>
        <dbReference type="SAM" id="MobiDB-lite"/>
    </source>
</evidence>
<feature type="compositionally biased region" description="Low complexity" evidence="1">
    <location>
        <begin position="659"/>
        <end position="673"/>
    </location>
</feature>
<keyword evidence="3" id="KW-1185">Reference proteome</keyword>
<reference evidence="2 3" key="1">
    <citation type="submission" date="2016-04" db="EMBL/GenBank/DDBJ databases">
        <title>A degradative enzymes factory behind the ericoid mycorrhizal symbiosis.</title>
        <authorList>
            <consortium name="DOE Joint Genome Institute"/>
            <person name="Martino E."/>
            <person name="Morin E."/>
            <person name="Grelet G."/>
            <person name="Kuo A."/>
            <person name="Kohler A."/>
            <person name="Daghino S."/>
            <person name="Barry K."/>
            <person name="Choi C."/>
            <person name="Cichocki N."/>
            <person name="Clum A."/>
            <person name="Copeland A."/>
            <person name="Hainaut M."/>
            <person name="Haridas S."/>
            <person name="Labutti K."/>
            <person name="Lindquist E."/>
            <person name="Lipzen A."/>
            <person name="Khouja H.-R."/>
            <person name="Murat C."/>
            <person name="Ohm R."/>
            <person name="Olson A."/>
            <person name="Spatafora J."/>
            <person name="Veneault-Fourrey C."/>
            <person name="Henrissat B."/>
            <person name="Grigoriev I."/>
            <person name="Martin F."/>
            <person name="Perotto S."/>
        </authorList>
    </citation>
    <scope>NUCLEOTIDE SEQUENCE [LARGE SCALE GENOMIC DNA]</scope>
    <source>
        <strain evidence="2 3">E</strain>
    </source>
</reference>
<accession>A0A2J6TLV2</accession>
<feature type="compositionally biased region" description="Polar residues" evidence="1">
    <location>
        <begin position="633"/>
        <end position="648"/>
    </location>
</feature>
<dbReference type="EMBL" id="KZ613774">
    <property type="protein sequence ID" value="PMD64005.1"/>
    <property type="molecule type" value="Genomic_DNA"/>
</dbReference>
<dbReference type="OrthoDB" id="10683340at2759"/>
<feature type="region of interest" description="Disordered" evidence="1">
    <location>
        <begin position="405"/>
        <end position="428"/>
    </location>
</feature>
<name>A0A2J6TLV2_9HELO</name>
<sequence>MALQQHSRGKSSMMSSDGNPPEMSKAEAIAKLAPYNNAAQGLMMLATQAPYPLPVGEIEVLVYSPMAKVSYIFKNDKLALGGRTTLRGFVFGLQGLVDQAFRKKEMAGEAGEKSTGPLPRISGNPVYQGADRDLKTASVEGVIWNLDAEMTSYWNEVKTRIQLGGVDDSPREIKKPLIKVYTTRKGEADVIPGVDLFKEHNGHFFISSSTCSLRSSMPPVQAAMGLDANAKAKFREHPINPERPMFDLGQTGSFSHNTGFVNNNSFAHTKAPKRVPKMPPNNANKEANDIMGKLNEVGNPLNLQEGEIELGLKVSNVVKDNMKAGEQGGNGEGSSKSTSKSNVEGSYQEHLSRGRKPAKGPSVNKRTQGTKRKARPDENWGKYQHMGGDPCIRKACDLSGAPFEPATSKKLVSPEDPNNLDAGKDGDTVKSVAEEADTSIKMVSQMTSEEMATAMGMSDYHGLHRDMNARGMISRMDAGLGFTEEDDYLFVPAMEAIEENPSLRLDPTRVDALLGLVPQNKKLETLRALGNSLLSPAAPPSSLNNSPYLGALGGVAPPAGMYNTSSSMASTPGSGLPIQNPYQATMGQSASSSPLTSWPQMAATPPLGFYDTTTPSAESGMGMNTGGGRRSSLDNSARTHSRSGTQSNVGGGASLRVESPASHSAATPSASRSMFSPPVTGRGLQGQQQAVLPGRQYDAPGAPWENGRGYPGQQQVGLPGRQYDAPGAPWENGRGYPGQQQAVLPGRQYDAPGAPWENGRGYPGQQQAVLPGRQYDAPGAPWENGRGYPGQQQVGVQGQQYGGALEMGRTGSRASDLHGQQGGGSPSGRSGPGANSYD</sequence>
<feature type="compositionally biased region" description="Polar residues" evidence="1">
    <location>
        <begin position="1"/>
        <end position="18"/>
    </location>
</feature>
<feature type="region of interest" description="Disordered" evidence="1">
    <location>
        <begin position="322"/>
        <end position="385"/>
    </location>
</feature>
<organism evidence="2 3">
    <name type="scientific">Hyaloscypha bicolor E</name>
    <dbReference type="NCBI Taxonomy" id="1095630"/>
    <lineage>
        <taxon>Eukaryota</taxon>
        <taxon>Fungi</taxon>
        <taxon>Dikarya</taxon>
        <taxon>Ascomycota</taxon>
        <taxon>Pezizomycotina</taxon>
        <taxon>Leotiomycetes</taxon>
        <taxon>Helotiales</taxon>
        <taxon>Hyaloscyphaceae</taxon>
        <taxon>Hyaloscypha</taxon>
        <taxon>Hyaloscypha bicolor</taxon>
    </lineage>
</organism>
<dbReference type="RefSeq" id="XP_024740909.1">
    <property type="nucleotide sequence ID" value="XM_024882622.1"/>
</dbReference>
<gene>
    <name evidence="2" type="ORF">K444DRAFT_626239</name>
</gene>
<feature type="compositionally biased region" description="Low complexity" evidence="1">
    <location>
        <begin position="827"/>
        <end position="838"/>
    </location>
</feature>
<feature type="region of interest" description="Disordered" evidence="1">
    <location>
        <begin position="730"/>
        <end position="838"/>
    </location>
</feature>
<feature type="compositionally biased region" description="Polar residues" evidence="1">
    <location>
        <begin position="333"/>
        <end position="345"/>
    </location>
</feature>
<feature type="compositionally biased region" description="Low complexity" evidence="1">
    <location>
        <begin position="789"/>
        <end position="803"/>
    </location>
</feature>
<dbReference type="Proteomes" id="UP000235371">
    <property type="component" value="Unassembled WGS sequence"/>
</dbReference>
<proteinExistence type="predicted"/>
<protein>
    <submittedName>
        <fullName evidence="2">Uncharacterized protein</fullName>
    </submittedName>
</protein>
<dbReference type="InParanoid" id="A0A2J6TLV2"/>
<evidence type="ECO:0000313" key="2">
    <source>
        <dbReference type="EMBL" id="PMD64005.1"/>
    </source>
</evidence>
<dbReference type="GeneID" id="36590699"/>
<feature type="region of interest" description="Disordered" evidence="1">
    <location>
        <begin position="566"/>
        <end position="687"/>
    </location>
</feature>